<feature type="compositionally biased region" description="Basic and acidic residues" evidence="1">
    <location>
        <begin position="139"/>
        <end position="159"/>
    </location>
</feature>
<keyword evidence="2" id="KW-0732">Signal</keyword>
<evidence type="ECO:0000256" key="1">
    <source>
        <dbReference type="SAM" id="MobiDB-lite"/>
    </source>
</evidence>
<feature type="region of interest" description="Disordered" evidence="1">
    <location>
        <begin position="134"/>
        <end position="169"/>
    </location>
</feature>
<evidence type="ECO:0000256" key="2">
    <source>
        <dbReference type="SAM" id="SignalP"/>
    </source>
</evidence>
<sequence length="169" mass="18413">MLTLKILLLTLMSSNLFFRVFANDPGFCNNEPVCKPCNCNAGGKCQGFCHHDVGGTNGPKHCDTQAMGCKCPPTNKMALAGVSFVERRGGCTRVGRVVPRPDCSRYGNYFDCEITGPDHCKWDPDIRICYSIGGGKASTKKDPTKSIPTKKDPTKKDPTQKVPTKKVPT</sequence>
<dbReference type="GeneID" id="87938572"/>
<name>A0AAX4I271_9PEZI</name>
<protein>
    <submittedName>
        <fullName evidence="3">Uncharacterized protein</fullName>
    </submittedName>
</protein>
<feature type="signal peptide" evidence="2">
    <location>
        <begin position="1"/>
        <end position="22"/>
    </location>
</feature>
<dbReference type="Proteomes" id="UP001322277">
    <property type="component" value="Chromosome 1"/>
</dbReference>
<keyword evidence="4" id="KW-1185">Reference proteome</keyword>
<reference evidence="4" key="1">
    <citation type="journal article" date="2023" name="bioRxiv">
        <title>Complete genome of the Medicago anthracnose fungus, Colletotrichum destructivum, reveals a mini-chromosome-like region within a core chromosome.</title>
        <authorList>
            <person name="Lapalu N."/>
            <person name="Simon A."/>
            <person name="Lu A."/>
            <person name="Plaumann P.-L."/>
            <person name="Amselem J."/>
            <person name="Pigne S."/>
            <person name="Auger A."/>
            <person name="Koch C."/>
            <person name="Dallery J.-F."/>
            <person name="O'Connell R.J."/>
        </authorList>
    </citation>
    <scope>NUCLEOTIDE SEQUENCE [LARGE SCALE GENOMIC DNA]</scope>
    <source>
        <strain evidence="4">CBS 520.97</strain>
    </source>
</reference>
<evidence type="ECO:0000313" key="3">
    <source>
        <dbReference type="EMBL" id="WQF77055.1"/>
    </source>
</evidence>
<dbReference type="KEGG" id="cdet:87938572"/>
<dbReference type="AlphaFoldDB" id="A0AAX4I271"/>
<accession>A0AAX4I271</accession>
<feature type="chain" id="PRO_5043668484" evidence="2">
    <location>
        <begin position="23"/>
        <end position="169"/>
    </location>
</feature>
<dbReference type="EMBL" id="CP137305">
    <property type="protein sequence ID" value="WQF77055.1"/>
    <property type="molecule type" value="Genomic_DNA"/>
</dbReference>
<organism evidence="3 4">
    <name type="scientific">Colletotrichum destructivum</name>
    <dbReference type="NCBI Taxonomy" id="34406"/>
    <lineage>
        <taxon>Eukaryota</taxon>
        <taxon>Fungi</taxon>
        <taxon>Dikarya</taxon>
        <taxon>Ascomycota</taxon>
        <taxon>Pezizomycotina</taxon>
        <taxon>Sordariomycetes</taxon>
        <taxon>Hypocreomycetidae</taxon>
        <taxon>Glomerellales</taxon>
        <taxon>Glomerellaceae</taxon>
        <taxon>Colletotrichum</taxon>
        <taxon>Colletotrichum destructivum species complex</taxon>
    </lineage>
</organism>
<evidence type="ECO:0000313" key="4">
    <source>
        <dbReference type="Proteomes" id="UP001322277"/>
    </source>
</evidence>
<proteinExistence type="predicted"/>
<feature type="compositionally biased region" description="Low complexity" evidence="1">
    <location>
        <begin position="160"/>
        <end position="169"/>
    </location>
</feature>
<dbReference type="RefSeq" id="XP_062774279.1">
    <property type="nucleotide sequence ID" value="XM_062918228.1"/>
</dbReference>
<gene>
    <name evidence="3" type="ORF">CDEST_02069</name>
</gene>